<gene>
    <name evidence="15" type="ORF">QJT80_12385</name>
</gene>
<dbReference type="InterPro" id="IPR038987">
    <property type="entry name" value="MoeA-like"/>
</dbReference>
<dbReference type="SUPFAM" id="SSF63882">
    <property type="entry name" value="MoeA N-terminal region -like"/>
    <property type="match status" value="1"/>
</dbReference>
<dbReference type="PROSITE" id="PS01079">
    <property type="entry name" value="MOCF_BIOSYNTHESIS_2"/>
    <property type="match status" value="1"/>
</dbReference>
<evidence type="ECO:0000256" key="3">
    <source>
        <dbReference type="ARBA" id="ARBA00005046"/>
    </source>
</evidence>
<accession>A0AA95H8Y0</accession>
<dbReference type="Pfam" id="PF03454">
    <property type="entry name" value="MoeA_C"/>
    <property type="match status" value="1"/>
</dbReference>
<dbReference type="Gene3D" id="2.170.190.11">
    <property type="entry name" value="Molybdopterin biosynthesis moea protein, domain 3"/>
    <property type="match status" value="1"/>
</dbReference>
<organism evidence="15">
    <name type="scientific">Candidatus Thiocaldithrix dubininis</name>
    <dbReference type="NCBI Taxonomy" id="3080823"/>
    <lineage>
        <taxon>Bacteria</taxon>
        <taxon>Pseudomonadati</taxon>
        <taxon>Pseudomonadota</taxon>
        <taxon>Gammaproteobacteria</taxon>
        <taxon>Thiotrichales</taxon>
        <taxon>Thiotrichaceae</taxon>
        <taxon>Candidatus Thiocaldithrix</taxon>
    </lineage>
</organism>
<dbReference type="InterPro" id="IPR036135">
    <property type="entry name" value="MoeA_linker/N_sf"/>
</dbReference>
<reference evidence="15" key="1">
    <citation type="journal article" date="2023" name="Int. J. Mol. Sci.">
        <title>Metagenomics Revealed a New Genus 'Candidatus Thiocaldithrix dubininis' gen. nov., sp. nov. and a New Species 'Candidatus Thiothrix putei' sp. nov. in the Family Thiotrichaceae, Some Members of Which Have Traits of Both Na+- and H+-Motive Energetics.</title>
        <authorList>
            <person name="Ravin N.V."/>
            <person name="Muntyan M.S."/>
            <person name="Smolyakov D.D."/>
            <person name="Rudenko T.S."/>
            <person name="Beletsky A.V."/>
            <person name="Mardanov A.V."/>
            <person name="Grabovich M.Y."/>
        </authorList>
    </citation>
    <scope>NUCLEOTIDE SEQUENCE</scope>
    <source>
        <strain evidence="15">GKL-01</strain>
    </source>
</reference>
<dbReference type="Pfam" id="PF00994">
    <property type="entry name" value="MoCF_biosynth"/>
    <property type="match status" value="1"/>
</dbReference>
<keyword evidence="11 13" id="KW-0501">Molybdenum cofactor biosynthesis</keyword>
<dbReference type="PANTHER" id="PTHR10192">
    <property type="entry name" value="MOLYBDOPTERIN BIOSYNTHESIS PROTEIN"/>
    <property type="match status" value="1"/>
</dbReference>
<dbReference type="InterPro" id="IPR001453">
    <property type="entry name" value="MoaB/Mog_dom"/>
</dbReference>
<evidence type="ECO:0000313" key="15">
    <source>
        <dbReference type="EMBL" id="WGZ90281.1"/>
    </source>
</evidence>
<dbReference type="InterPro" id="IPR036425">
    <property type="entry name" value="MoaB/Mog-like_dom_sf"/>
</dbReference>
<dbReference type="Gene3D" id="2.40.340.10">
    <property type="entry name" value="MoeA, C-terminal, domain IV"/>
    <property type="match status" value="1"/>
</dbReference>
<dbReference type="InterPro" id="IPR005111">
    <property type="entry name" value="MoeA_C_domain_IV"/>
</dbReference>
<dbReference type="SUPFAM" id="SSF53218">
    <property type="entry name" value="Molybdenum cofactor biosynthesis proteins"/>
    <property type="match status" value="1"/>
</dbReference>
<dbReference type="GO" id="GO:0006777">
    <property type="term" value="P:Mo-molybdopterin cofactor biosynthetic process"/>
    <property type="evidence" value="ECO:0007669"/>
    <property type="project" value="UniProtKB-UniRule"/>
</dbReference>
<keyword evidence="7 13" id="KW-0500">Molybdenum</keyword>
<comment type="function">
    <text evidence="2 13">Catalyzes the insertion of molybdate into adenylated molybdopterin with the concomitant release of AMP.</text>
</comment>
<dbReference type="GO" id="GO:0046872">
    <property type="term" value="F:metal ion binding"/>
    <property type="evidence" value="ECO:0007669"/>
    <property type="project" value="UniProtKB-UniRule"/>
</dbReference>
<dbReference type="SMART" id="SM00852">
    <property type="entry name" value="MoCF_biosynth"/>
    <property type="match status" value="1"/>
</dbReference>
<dbReference type="EMBL" id="CP124755">
    <property type="protein sequence ID" value="WGZ90281.1"/>
    <property type="molecule type" value="Genomic_DNA"/>
</dbReference>
<dbReference type="Gene3D" id="3.90.105.10">
    <property type="entry name" value="Molybdopterin biosynthesis moea protein, domain 2"/>
    <property type="match status" value="1"/>
</dbReference>
<dbReference type="PANTHER" id="PTHR10192:SF5">
    <property type="entry name" value="GEPHYRIN"/>
    <property type="match status" value="1"/>
</dbReference>
<dbReference type="GO" id="GO:0005829">
    <property type="term" value="C:cytosol"/>
    <property type="evidence" value="ECO:0007669"/>
    <property type="project" value="TreeGrafter"/>
</dbReference>
<dbReference type="NCBIfam" id="NF045515">
    <property type="entry name" value="Glp_gephyrin"/>
    <property type="match status" value="1"/>
</dbReference>
<dbReference type="FunFam" id="2.170.190.11:FF:000008">
    <property type="entry name" value="Molybdopterin molybdenumtransferase"/>
    <property type="match status" value="1"/>
</dbReference>
<evidence type="ECO:0000256" key="12">
    <source>
        <dbReference type="ARBA" id="ARBA00047317"/>
    </source>
</evidence>
<evidence type="ECO:0000256" key="2">
    <source>
        <dbReference type="ARBA" id="ARBA00002901"/>
    </source>
</evidence>
<evidence type="ECO:0000256" key="8">
    <source>
        <dbReference type="ARBA" id="ARBA00022679"/>
    </source>
</evidence>
<dbReference type="Gene3D" id="3.40.980.10">
    <property type="entry name" value="MoaB/Mog-like domain"/>
    <property type="match status" value="1"/>
</dbReference>
<name>A0AA95H8Y0_9GAMM</name>
<comment type="pathway">
    <text evidence="3 13">Cofactor biosynthesis; molybdopterin biosynthesis.</text>
</comment>
<evidence type="ECO:0000259" key="14">
    <source>
        <dbReference type="SMART" id="SM00852"/>
    </source>
</evidence>
<comment type="catalytic activity">
    <reaction evidence="12">
        <text>adenylyl-molybdopterin + molybdate = Mo-molybdopterin + AMP + H(+)</text>
        <dbReference type="Rhea" id="RHEA:35047"/>
        <dbReference type="ChEBI" id="CHEBI:15378"/>
        <dbReference type="ChEBI" id="CHEBI:36264"/>
        <dbReference type="ChEBI" id="CHEBI:62727"/>
        <dbReference type="ChEBI" id="CHEBI:71302"/>
        <dbReference type="ChEBI" id="CHEBI:456215"/>
        <dbReference type="EC" id="2.10.1.1"/>
    </reaction>
</comment>
<feature type="domain" description="MoaB/Mog" evidence="14">
    <location>
        <begin position="191"/>
        <end position="329"/>
    </location>
</feature>
<evidence type="ECO:0000256" key="9">
    <source>
        <dbReference type="ARBA" id="ARBA00022723"/>
    </source>
</evidence>
<dbReference type="InterPro" id="IPR005110">
    <property type="entry name" value="MoeA_linker/N"/>
</dbReference>
<evidence type="ECO:0000256" key="10">
    <source>
        <dbReference type="ARBA" id="ARBA00022842"/>
    </source>
</evidence>
<dbReference type="CDD" id="cd00887">
    <property type="entry name" value="MoeA"/>
    <property type="match status" value="1"/>
</dbReference>
<dbReference type="NCBIfam" id="TIGR00177">
    <property type="entry name" value="molyb_syn"/>
    <property type="match status" value="1"/>
</dbReference>
<keyword evidence="10 13" id="KW-0460">Magnesium</keyword>
<dbReference type="FunFam" id="2.40.340.10:FF:000003">
    <property type="entry name" value="Molybdopterin molybdenumtransferase"/>
    <property type="match status" value="1"/>
</dbReference>
<keyword evidence="9 13" id="KW-0479">Metal-binding</keyword>
<dbReference type="SUPFAM" id="SSF63867">
    <property type="entry name" value="MoeA C-terminal domain-like"/>
    <property type="match status" value="1"/>
</dbReference>
<keyword evidence="8 13" id="KW-0808">Transferase</keyword>
<evidence type="ECO:0000256" key="6">
    <source>
        <dbReference type="ARBA" id="ARBA00021108"/>
    </source>
</evidence>
<evidence type="ECO:0000256" key="1">
    <source>
        <dbReference type="ARBA" id="ARBA00001946"/>
    </source>
</evidence>
<dbReference type="AlphaFoldDB" id="A0AA95H8Y0"/>
<dbReference type="GO" id="GO:0061599">
    <property type="term" value="F:molybdopterin molybdotransferase activity"/>
    <property type="evidence" value="ECO:0007669"/>
    <property type="project" value="UniProtKB-UniRule"/>
</dbReference>
<dbReference type="EC" id="2.10.1.1" evidence="5 13"/>
<dbReference type="InterPro" id="IPR036688">
    <property type="entry name" value="MoeA_C_domain_IV_sf"/>
</dbReference>
<dbReference type="FunFam" id="3.40.980.10:FF:000004">
    <property type="entry name" value="Molybdopterin molybdenumtransferase"/>
    <property type="match status" value="1"/>
</dbReference>
<evidence type="ECO:0000256" key="4">
    <source>
        <dbReference type="ARBA" id="ARBA00010763"/>
    </source>
</evidence>
<evidence type="ECO:0000256" key="13">
    <source>
        <dbReference type="RuleBase" id="RU365090"/>
    </source>
</evidence>
<dbReference type="Pfam" id="PF03453">
    <property type="entry name" value="MoeA_N"/>
    <property type="match status" value="1"/>
</dbReference>
<evidence type="ECO:0000256" key="5">
    <source>
        <dbReference type="ARBA" id="ARBA00013269"/>
    </source>
</evidence>
<sequence>MNNAATEITCDTLPASTLTVEQAQQRILDAISTLTCYETVGLMQANARILSAAIQANVDVPPYNNSAMDGYALRYADLATHDPLNIIGTALAGHPFNGTVQAGECVRIMTGAMLPEGADTVVMQENVTRHAAQIQITGKLKAADNVRYTGEDIRAGHPLLPAGRRLNAADIGLLASQGIAEVSVLRKPKIAFCSTGDELQSLGQALQAGQIYDSNRYTLNALLQALDVDIIDLGVVRDTPEAVAQAFQQASSIADVFITSGGVSVGEADYVTDTLKRMGEVNFWKIAFKPGKPLTFGKLNKTCWFFGLPGNPVSVMVTFLLFARPAILKLRGETAPLLPEYQAICTSKLKKSPGRKDYQRGICEQDANGQWTVKTTGNQGSHVLTSMSQANCFIVLPLESGTVEAGSTVTIIPFAGLM</sequence>
<evidence type="ECO:0000256" key="7">
    <source>
        <dbReference type="ARBA" id="ARBA00022505"/>
    </source>
</evidence>
<comment type="similarity">
    <text evidence="4 13">Belongs to the MoeA family.</text>
</comment>
<comment type="cofactor">
    <cofactor evidence="1 13">
        <name>Mg(2+)</name>
        <dbReference type="ChEBI" id="CHEBI:18420"/>
    </cofactor>
</comment>
<evidence type="ECO:0000256" key="11">
    <source>
        <dbReference type="ARBA" id="ARBA00023150"/>
    </source>
</evidence>
<dbReference type="KEGG" id="tdu:QJT80_12385"/>
<dbReference type="InterPro" id="IPR008284">
    <property type="entry name" value="MoCF_biosynth_CS"/>
</dbReference>
<proteinExistence type="inferred from homology"/>
<reference evidence="15" key="2">
    <citation type="submission" date="2023-04" db="EMBL/GenBank/DDBJ databases">
        <authorList>
            <person name="Beletskiy A.V."/>
            <person name="Mardanov A.V."/>
            <person name="Ravin N.V."/>
        </authorList>
    </citation>
    <scope>NUCLEOTIDE SEQUENCE</scope>
    <source>
        <strain evidence="15">GKL-01</strain>
    </source>
</reference>
<dbReference type="Proteomes" id="UP001300672">
    <property type="component" value="Chromosome"/>
</dbReference>
<protein>
    <recommendedName>
        <fullName evidence="6 13">Molybdopterin molybdenumtransferase</fullName>
        <ecNumber evidence="5 13">2.10.1.1</ecNumber>
    </recommendedName>
</protein>